<organism evidence="3 4">
    <name type="scientific">Streptomyces polygonati</name>
    <dbReference type="NCBI Taxonomy" id="1617087"/>
    <lineage>
        <taxon>Bacteria</taxon>
        <taxon>Bacillati</taxon>
        <taxon>Actinomycetota</taxon>
        <taxon>Actinomycetes</taxon>
        <taxon>Kitasatosporales</taxon>
        <taxon>Streptomycetaceae</taxon>
        <taxon>Streptomyces</taxon>
    </lineage>
</organism>
<dbReference type="InterPro" id="IPR022315">
    <property type="entry name" value="F420_OxRdatse_CPS4043_pred"/>
</dbReference>
<proteinExistence type="predicted"/>
<comment type="caution">
    <text evidence="3">The sequence shown here is derived from an EMBL/GenBank/DDBJ whole genome shotgun (WGS) entry which is preliminary data.</text>
</comment>
<dbReference type="NCBIfam" id="TIGR03842">
    <property type="entry name" value="F420_CPS_4043"/>
    <property type="match status" value="1"/>
</dbReference>
<dbReference type="Pfam" id="PF00296">
    <property type="entry name" value="Bac_luciferase"/>
    <property type="match status" value="1"/>
</dbReference>
<reference evidence="4" key="1">
    <citation type="journal article" date="2019" name="Int. J. Syst. Evol. Microbiol.">
        <title>The Global Catalogue of Microorganisms (GCM) 10K type strain sequencing project: providing services to taxonomists for standard genome sequencing and annotation.</title>
        <authorList>
            <consortium name="The Broad Institute Genomics Platform"/>
            <consortium name="The Broad Institute Genome Sequencing Center for Infectious Disease"/>
            <person name="Wu L."/>
            <person name="Ma J."/>
        </authorList>
    </citation>
    <scope>NUCLEOTIDE SEQUENCE [LARGE SCALE GENOMIC DNA]</scope>
    <source>
        <strain evidence="4">CGMCC 4.7237</strain>
    </source>
</reference>
<dbReference type="RefSeq" id="WP_386426780.1">
    <property type="nucleotide sequence ID" value="NZ_JBHSBB010000006.1"/>
</dbReference>
<keyword evidence="4" id="KW-1185">Reference proteome</keyword>
<dbReference type="SUPFAM" id="SSF51679">
    <property type="entry name" value="Bacterial luciferase-like"/>
    <property type="match status" value="1"/>
</dbReference>
<dbReference type="InterPro" id="IPR050564">
    <property type="entry name" value="F420-G6PD/mer"/>
</dbReference>
<name>A0ABV8HJL2_9ACTN</name>
<dbReference type="InterPro" id="IPR036661">
    <property type="entry name" value="Luciferase-like_sf"/>
</dbReference>
<dbReference type="Gene3D" id="3.20.20.30">
    <property type="entry name" value="Luciferase-like domain"/>
    <property type="match status" value="1"/>
</dbReference>
<evidence type="ECO:0000313" key="3">
    <source>
        <dbReference type="EMBL" id="MFC4031000.1"/>
    </source>
</evidence>
<protein>
    <submittedName>
        <fullName evidence="3">TIGR03842 family LLM class F420-dependent oxidoreductase</fullName>
    </submittedName>
</protein>
<accession>A0ABV8HJL2</accession>
<feature type="domain" description="Luciferase-like" evidence="2">
    <location>
        <begin position="4"/>
        <end position="311"/>
    </location>
</feature>
<sequence>MDFGLVLQTDPPASTVVGLMRRAERNGFTHGWTFDSAVLWQEPFVIHSRILDHTDRLTVGTMVTNPGTRTWEVTASTFATLNSMYGNRTICGIGRGDSAMRVAGRPPNTLARLEAAITTIRDLAEGREADVDGTALRLPWVTDGRLPVWMAAYGPKALKLAGEKADGFILQLADVFLTEQLVKAVRQAAEQAGRDPASVTICVAAPAYITADDAPETLAHAREQCRWFGGMVGNHVADLVGRYGEHSALVPEELTAYIKQRQGYDYSHHGRAGNPDAAFVPDDIVDRFCLIGPPQAHLDKLAALRDLGVDQFAIYAMHDAKEAVIDAYGEHIIPAMR</sequence>
<evidence type="ECO:0000313" key="4">
    <source>
        <dbReference type="Proteomes" id="UP001595765"/>
    </source>
</evidence>
<dbReference type="PANTHER" id="PTHR43244:SF1">
    <property type="entry name" value="5,10-METHYLENETETRAHYDROMETHANOPTERIN REDUCTASE"/>
    <property type="match status" value="1"/>
</dbReference>
<dbReference type="EMBL" id="JBHSBB010000006">
    <property type="protein sequence ID" value="MFC4031000.1"/>
    <property type="molecule type" value="Genomic_DNA"/>
</dbReference>
<dbReference type="PANTHER" id="PTHR43244">
    <property type="match status" value="1"/>
</dbReference>
<gene>
    <name evidence="3" type="ORF">ACFO3J_05895</name>
</gene>
<evidence type="ECO:0000256" key="1">
    <source>
        <dbReference type="ARBA" id="ARBA00023002"/>
    </source>
</evidence>
<dbReference type="InterPro" id="IPR011251">
    <property type="entry name" value="Luciferase-like_dom"/>
</dbReference>
<evidence type="ECO:0000259" key="2">
    <source>
        <dbReference type="Pfam" id="PF00296"/>
    </source>
</evidence>
<keyword evidence="1" id="KW-0560">Oxidoreductase</keyword>
<dbReference type="CDD" id="cd01097">
    <property type="entry name" value="Tetrahydromethanopterin_reductase"/>
    <property type="match status" value="1"/>
</dbReference>
<dbReference type="Proteomes" id="UP001595765">
    <property type="component" value="Unassembled WGS sequence"/>
</dbReference>